<dbReference type="AlphaFoldDB" id="A0A3P8CNU7"/>
<reference evidence="1 2" key="1">
    <citation type="submission" date="2018-11" db="EMBL/GenBank/DDBJ databases">
        <authorList>
            <consortium name="Pathogen Informatics"/>
        </authorList>
    </citation>
    <scope>NUCLEOTIDE SEQUENCE [LARGE SCALE GENOMIC DNA]</scope>
    <source>
        <strain evidence="1 2">Zambia</strain>
    </source>
</reference>
<organism evidence="1 2">
    <name type="scientific">Schistosoma margrebowiei</name>
    <dbReference type="NCBI Taxonomy" id="48269"/>
    <lineage>
        <taxon>Eukaryota</taxon>
        <taxon>Metazoa</taxon>
        <taxon>Spiralia</taxon>
        <taxon>Lophotrochozoa</taxon>
        <taxon>Platyhelminthes</taxon>
        <taxon>Trematoda</taxon>
        <taxon>Digenea</taxon>
        <taxon>Strigeidida</taxon>
        <taxon>Schistosomatoidea</taxon>
        <taxon>Schistosomatidae</taxon>
        <taxon>Schistosoma</taxon>
    </lineage>
</organism>
<dbReference type="Proteomes" id="UP000277204">
    <property type="component" value="Unassembled WGS sequence"/>
</dbReference>
<keyword evidence="2" id="KW-1185">Reference proteome</keyword>
<evidence type="ECO:0000313" key="2">
    <source>
        <dbReference type="Proteomes" id="UP000277204"/>
    </source>
</evidence>
<proteinExistence type="predicted"/>
<accession>A0A3P8CNU7</accession>
<evidence type="ECO:0000313" key="1">
    <source>
        <dbReference type="EMBL" id="VDP22908.1"/>
    </source>
</evidence>
<gene>
    <name evidence="1" type="ORF">SMRZ_LOCUS17079</name>
</gene>
<sequence length="39" mass="4418">MSVVKCWNSMLSELVQVTSQESFKGKLDPFLSTEDNILL</sequence>
<protein>
    <submittedName>
        <fullName evidence="1">Uncharacterized protein</fullName>
    </submittedName>
</protein>
<name>A0A3P8CNU7_9TREM</name>
<dbReference type="EMBL" id="UZAI01017283">
    <property type="protein sequence ID" value="VDP22908.1"/>
    <property type="molecule type" value="Genomic_DNA"/>
</dbReference>